<evidence type="ECO:0000259" key="1">
    <source>
        <dbReference type="Pfam" id="PF13539"/>
    </source>
</evidence>
<gene>
    <name evidence="2" type="ORF">LS71_002180</name>
</gene>
<dbReference type="SUPFAM" id="SSF55166">
    <property type="entry name" value="Hedgehog/DD-peptidase"/>
    <property type="match status" value="1"/>
</dbReference>
<comment type="caution">
    <text evidence="2">The sequence shown here is derived from an EMBL/GenBank/DDBJ whole genome shotgun (WGS) entry which is preliminary data.</text>
</comment>
<dbReference type="EMBL" id="JRPR02000001">
    <property type="protein sequence ID" value="TLD97577.1"/>
    <property type="molecule type" value="Genomic_DNA"/>
</dbReference>
<dbReference type="InterPro" id="IPR039561">
    <property type="entry name" value="Peptidase_M15C"/>
</dbReference>
<protein>
    <submittedName>
        <fullName evidence="2">M15 family peptidase</fullName>
    </submittedName>
</protein>
<dbReference type="Proteomes" id="UP000029733">
    <property type="component" value="Unassembled WGS sequence"/>
</dbReference>
<dbReference type="GO" id="GO:0008233">
    <property type="term" value="F:peptidase activity"/>
    <property type="evidence" value="ECO:0007669"/>
    <property type="project" value="InterPro"/>
</dbReference>
<dbReference type="AlphaFoldDB" id="A0A4U8TFU7"/>
<accession>A0A4U8TFU7</accession>
<dbReference type="STRING" id="1677920.LS71_03570"/>
<name>A0A4U8TFU7_9HELI</name>
<reference evidence="2 3" key="1">
    <citation type="journal article" date="2014" name="Genome Announc.">
        <title>Draft genome sequences of eight enterohepatic helicobacter species isolated from both laboratory and wild rodents.</title>
        <authorList>
            <person name="Sheh A."/>
            <person name="Shen Z."/>
            <person name="Fox J.G."/>
        </authorList>
    </citation>
    <scope>NUCLEOTIDE SEQUENCE [LARGE SCALE GENOMIC DNA]</scope>
    <source>
        <strain evidence="2 3">MIT 09-6949</strain>
    </source>
</reference>
<dbReference type="InterPro" id="IPR009045">
    <property type="entry name" value="Zn_M74/Hedgehog-like"/>
</dbReference>
<sequence>MHKMIMCLALCMGLRADSINDVLAQTCIKKHYAQVAKIANNEVILKDGSRFVWDDGLDKSYEQKLSNPDMNDAFGTPYPLSGFVTKRDEDTSRIRHLGFYKQIYGHTESEVKKQLVTLAWFENFPKNFVLITTANGVDKALTRVIARLKQLPKEYHKFLMYQDTFYWRNIADSPNLSPHSFAIALDINTKFSKYWLWDKKQHDMYHYENEIPLEIVRAFEEEGFIWGGRWWHYDTMHFEYRPEIICYAKGIATKSQN</sequence>
<keyword evidence="3" id="KW-1185">Reference proteome</keyword>
<dbReference type="Gene3D" id="3.30.1380.10">
    <property type="match status" value="1"/>
</dbReference>
<dbReference type="RefSeq" id="WP_081946243.1">
    <property type="nucleotide sequence ID" value="NZ_JRPR02000001.1"/>
</dbReference>
<dbReference type="OrthoDB" id="9799970at2"/>
<evidence type="ECO:0000313" key="2">
    <source>
        <dbReference type="EMBL" id="TLD97577.1"/>
    </source>
</evidence>
<feature type="domain" description="Peptidase M15C" evidence="1">
    <location>
        <begin position="172"/>
        <end position="240"/>
    </location>
</feature>
<proteinExistence type="predicted"/>
<evidence type="ECO:0000313" key="3">
    <source>
        <dbReference type="Proteomes" id="UP000029733"/>
    </source>
</evidence>
<dbReference type="Pfam" id="PF13539">
    <property type="entry name" value="Peptidase_M15_4"/>
    <property type="match status" value="1"/>
</dbReference>
<organism evidence="2 3">
    <name type="scientific">Helicobacter jaachi</name>
    <dbReference type="NCBI Taxonomy" id="1677920"/>
    <lineage>
        <taxon>Bacteria</taxon>
        <taxon>Pseudomonadati</taxon>
        <taxon>Campylobacterota</taxon>
        <taxon>Epsilonproteobacteria</taxon>
        <taxon>Campylobacterales</taxon>
        <taxon>Helicobacteraceae</taxon>
        <taxon>Helicobacter</taxon>
    </lineage>
</organism>